<evidence type="ECO:0000313" key="2">
    <source>
        <dbReference type="EMBL" id="ACE86044.1"/>
    </source>
</evidence>
<name>B3PGZ6_CELJU</name>
<sequence length="475" mass="54373">MLLKLNRVIFLWIGCISLLGGCSTLKNAEPWYRISLDEEFTRSDLRDDYRWPDYLAQEERLFAQLRRELAEDPRDNAYRFNIHSPLNSLNHQPNWNRSFVLKPQHLRGAILMIHGLSDSPYSVRSLGLHFQQQGFYVIGLRLPGHGTLPTGLLTTDWRDWAAAVELAAKELHQHLGENQPLFLLGYSAGAALAVNYALEAQHNTQLPKAQKLVLISPMFGISFFASFTKNLDLISRLPLMSAYRWTDQSPEYNPFKYNSFTLNAGWQAHSLVKQVNHRLQQEKKRDNLRGFPPVLGFQSLMDSTVHTQAVKDNFFDLLPANHSELVIFDINRQQSLAPLMRPTTNTQLSKLFNKVPANYQLVKIANSNPTVDQVSEWRYQPGADTPTEKPLGLAFPRGVYSLTHIALPFPPDDPTYGLQPRTDEFYGISLGNLDFRGERNTLIIAQDANQRLNANPFYSYMQQRMDEWLGNESIE</sequence>
<evidence type="ECO:0000259" key="1">
    <source>
        <dbReference type="Pfam" id="PF12146"/>
    </source>
</evidence>
<protein>
    <recommendedName>
        <fullName evidence="1">Serine aminopeptidase S33 domain-containing protein</fullName>
    </recommendedName>
</protein>
<dbReference type="InterPro" id="IPR022742">
    <property type="entry name" value="Hydrolase_4"/>
</dbReference>
<dbReference type="Proteomes" id="UP000001036">
    <property type="component" value="Chromosome"/>
</dbReference>
<dbReference type="Gene3D" id="3.40.50.1820">
    <property type="entry name" value="alpha/beta hydrolase"/>
    <property type="match status" value="1"/>
</dbReference>
<dbReference type="STRING" id="498211.CJA_3591"/>
<dbReference type="EMBL" id="CP000934">
    <property type="protein sequence ID" value="ACE86044.1"/>
    <property type="molecule type" value="Genomic_DNA"/>
</dbReference>
<gene>
    <name evidence="2" type="primary">pldB3</name>
    <name evidence="2" type="ordered locus">CJA_3591</name>
</gene>
<dbReference type="InterPro" id="IPR051044">
    <property type="entry name" value="MAG_DAG_Lipase"/>
</dbReference>
<evidence type="ECO:0000313" key="3">
    <source>
        <dbReference type="Proteomes" id="UP000001036"/>
    </source>
</evidence>
<dbReference type="AlphaFoldDB" id="B3PGZ6"/>
<dbReference type="PANTHER" id="PTHR11614">
    <property type="entry name" value="PHOSPHOLIPASE-RELATED"/>
    <property type="match status" value="1"/>
</dbReference>
<dbReference type="KEGG" id="cja:CJA_3591"/>
<proteinExistence type="predicted"/>
<feature type="domain" description="Serine aminopeptidase S33" evidence="1">
    <location>
        <begin position="105"/>
        <end position="328"/>
    </location>
</feature>
<reference evidence="2 3" key="1">
    <citation type="journal article" date="2008" name="J. Bacteriol.">
        <title>Insights into plant cell wall degradation from the genome sequence of the soil bacterium Cellvibrio japonicus.</title>
        <authorList>
            <person name="Deboy R.T."/>
            <person name="Mongodin E.F."/>
            <person name="Fouts D.E."/>
            <person name="Tailford L.E."/>
            <person name="Khouri H."/>
            <person name="Emerson J.B."/>
            <person name="Mohamoud Y."/>
            <person name="Watkins K."/>
            <person name="Henrissat B."/>
            <person name="Gilbert H.J."/>
            <person name="Nelson K.E."/>
        </authorList>
    </citation>
    <scope>NUCLEOTIDE SEQUENCE [LARGE SCALE GENOMIC DNA]</scope>
    <source>
        <strain evidence="2 3">Ueda107</strain>
    </source>
</reference>
<keyword evidence="3" id="KW-1185">Reference proteome</keyword>
<dbReference type="PROSITE" id="PS51257">
    <property type="entry name" value="PROKAR_LIPOPROTEIN"/>
    <property type="match status" value="1"/>
</dbReference>
<dbReference type="SUPFAM" id="SSF53474">
    <property type="entry name" value="alpha/beta-Hydrolases"/>
    <property type="match status" value="1"/>
</dbReference>
<accession>B3PGZ6</accession>
<dbReference type="Pfam" id="PF12146">
    <property type="entry name" value="Hydrolase_4"/>
    <property type="match status" value="1"/>
</dbReference>
<dbReference type="InterPro" id="IPR029058">
    <property type="entry name" value="AB_hydrolase_fold"/>
</dbReference>
<dbReference type="eggNOG" id="COG2267">
    <property type="taxonomic scope" value="Bacteria"/>
</dbReference>
<dbReference type="HOGENOM" id="CLU_043381_0_0_6"/>
<organism evidence="2 3">
    <name type="scientific">Cellvibrio japonicus (strain Ueda107)</name>
    <name type="common">Pseudomonas fluorescens subsp. cellulosa</name>
    <dbReference type="NCBI Taxonomy" id="498211"/>
    <lineage>
        <taxon>Bacteria</taxon>
        <taxon>Pseudomonadati</taxon>
        <taxon>Pseudomonadota</taxon>
        <taxon>Gammaproteobacteria</taxon>
        <taxon>Cellvibrionales</taxon>
        <taxon>Cellvibrionaceae</taxon>
        <taxon>Cellvibrio</taxon>
    </lineage>
</organism>